<keyword evidence="2" id="KW-0812">Transmembrane</keyword>
<evidence type="ECO:0000313" key="3">
    <source>
        <dbReference type="EMBL" id="VDP46377.1"/>
    </source>
</evidence>
<evidence type="ECO:0000256" key="1">
    <source>
        <dbReference type="SAM" id="MobiDB-lite"/>
    </source>
</evidence>
<evidence type="ECO:0000313" key="5">
    <source>
        <dbReference type="WBParaSite" id="ECPE_0000178701-mRNA-1"/>
    </source>
</evidence>
<feature type="region of interest" description="Disordered" evidence="1">
    <location>
        <begin position="1"/>
        <end position="60"/>
    </location>
</feature>
<keyword evidence="2" id="KW-0472">Membrane</keyword>
<accession>A0A183A4A2</accession>
<feature type="transmembrane region" description="Helical" evidence="2">
    <location>
        <begin position="157"/>
        <end position="174"/>
    </location>
</feature>
<name>A0A183A4A2_9TREM</name>
<evidence type="ECO:0000256" key="2">
    <source>
        <dbReference type="SAM" id="Phobius"/>
    </source>
</evidence>
<organism evidence="5">
    <name type="scientific">Echinostoma caproni</name>
    <dbReference type="NCBI Taxonomy" id="27848"/>
    <lineage>
        <taxon>Eukaryota</taxon>
        <taxon>Metazoa</taxon>
        <taxon>Spiralia</taxon>
        <taxon>Lophotrochozoa</taxon>
        <taxon>Platyhelminthes</taxon>
        <taxon>Trematoda</taxon>
        <taxon>Digenea</taxon>
        <taxon>Plagiorchiida</taxon>
        <taxon>Echinostomata</taxon>
        <taxon>Echinostomatoidea</taxon>
        <taxon>Echinostomatidae</taxon>
        <taxon>Echinostoma</taxon>
    </lineage>
</organism>
<protein>
    <submittedName>
        <fullName evidence="5">Bcl-2-like protein 11</fullName>
    </submittedName>
</protein>
<dbReference type="EMBL" id="UZAN01015343">
    <property type="protein sequence ID" value="VDP46377.1"/>
    <property type="molecule type" value="Genomic_DNA"/>
</dbReference>
<dbReference type="AlphaFoldDB" id="A0A183A4A2"/>
<keyword evidence="4" id="KW-1185">Reference proteome</keyword>
<keyword evidence="2" id="KW-1133">Transmembrane helix</keyword>
<dbReference type="WBParaSite" id="ECPE_0000178701-mRNA-1">
    <property type="protein sequence ID" value="ECPE_0000178701-mRNA-1"/>
    <property type="gene ID" value="ECPE_0000178701"/>
</dbReference>
<reference evidence="3 4" key="2">
    <citation type="submission" date="2018-11" db="EMBL/GenBank/DDBJ databases">
        <authorList>
            <consortium name="Pathogen Informatics"/>
        </authorList>
    </citation>
    <scope>NUCLEOTIDE SEQUENCE [LARGE SCALE GENOMIC DNA]</scope>
    <source>
        <strain evidence="3 4">Egypt</strain>
    </source>
</reference>
<evidence type="ECO:0000313" key="4">
    <source>
        <dbReference type="Proteomes" id="UP000272942"/>
    </source>
</evidence>
<gene>
    <name evidence="3" type="ORF">ECPE_LOCUS1787</name>
</gene>
<reference evidence="5" key="1">
    <citation type="submission" date="2016-06" db="UniProtKB">
        <authorList>
            <consortium name="WormBaseParasite"/>
        </authorList>
    </citation>
    <scope>IDENTIFICATION</scope>
</reference>
<dbReference type="OrthoDB" id="6244034at2759"/>
<proteinExistence type="predicted"/>
<sequence>MSSSQYRPPGPGEQLRSTEPGGFHTVLEEQLLTRLLSEAQDHSDRVSEASPPSPSLSRHDVAGAVQTDALKSSPGQSFSPAAGMGSLLLTTVLGEWSSRPEVGGYFPPSEPHENECSPSPEVISDPSCTLQKTWSFRSSAFMKSHIVAWILDHIPSLLSHAAAFFLGTVVSMLFRKRKMLQLP</sequence>
<dbReference type="Proteomes" id="UP000272942">
    <property type="component" value="Unassembled WGS sequence"/>
</dbReference>